<sequence>MERGSRCTRSQAAPDWTVSECVTLVNEISAIEGEWLQSVASFQKWQLVVENCNALEINRSLNQCKKKWAELLAEYKKVKPWEEGYWSCDSNEREELGLPEGFDRELFKAIDRYVKKKGGDDNAEGPETDPESDSQTPANTNKFVWKTGPKKQRRKMMTRKRKIDESFHPWRTSVSINTKQESSSLNQMPELPRNDIVSEMKLQPDGEDERQKIMCAELLKSTELINATLQGNLAENVEADSKNAEAVQIDFNRLQGDRLIDCLGTIANTLAQLCDLVHECN</sequence>
<accession>A0ACC0A4X6</accession>
<dbReference type="Proteomes" id="UP001060085">
    <property type="component" value="Linkage Group LG07"/>
</dbReference>
<dbReference type="EMBL" id="CM044707">
    <property type="protein sequence ID" value="KAI5655098.1"/>
    <property type="molecule type" value="Genomic_DNA"/>
</dbReference>
<comment type="caution">
    <text evidence="1">The sequence shown here is derived from an EMBL/GenBank/DDBJ whole genome shotgun (WGS) entry which is preliminary data.</text>
</comment>
<protein>
    <submittedName>
        <fullName evidence="1">Uncharacterized protein</fullName>
    </submittedName>
</protein>
<reference evidence="2" key="1">
    <citation type="journal article" date="2023" name="Nat. Plants">
        <title>Single-cell RNA sequencing provides a high-resolution roadmap for understanding the multicellular compartmentation of specialized metabolism.</title>
        <authorList>
            <person name="Sun S."/>
            <person name="Shen X."/>
            <person name="Li Y."/>
            <person name="Li Y."/>
            <person name="Wang S."/>
            <person name="Li R."/>
            <person name="Zhang H."/>
            <person name="Shen G."/>
            <person name="Guo B."/>
            <person name="Wei J."/>
            <person name="Xu J."/>
            <person name="St-Pierre B."/>
            <person name="Chen S."/>
            <person name="Sun C."/>
        </authorList>
    </citation>
    <scope>NUCLEOTIDE SEQUENCE [LARGE SCALE GENOMIC DNA]</scope>
</reference>
<name>A0ACC0A4X6_CATRO</name>
<evidence type="ECO:0000313" key="2">
    <source>
        <dbReference type="Proteomes" id="UP001060085"/>
    </source>
</evidence>
<proteinExistence type="predicted"/>
<keyword evidence="2" id="KW-1185">Reference proteome</keyword>
<evidence type="ECO:0000313" key="1">
    <source>
        <dbReference type="EMBL" id="KAI5655098.1"/>
    </source>
</evidence>
<gene>
    <name evidence="1" type="ORF">M9H77_32285</name>
</gene>
<organism evidence="1 2">
    <name type="scientific">Catharanthus roseus</name>
    <name type="common">Madagascar periwinkle</name>
    <name type="synonym">Vinca rosea</name>
    <dbReference type="NCBI Taxonomy" id="4058"/>
    <lineage>
        <taxon>Eukaryota</taxon>
        <taxon>Viridiplantae</taxon>
        <taxon>Streptophyta</taxon>
        <taxon>Embryophyta</taxon>
        <taxon>Tracheophyta</taxon>
        <taxon>Spermatophyta</taxon>
        <taxon>Magnoliopsida</taxon>
        <taxon>eudicotyledons</taxon>
        <taxon>Gunneridae</taxon>
        <taxon>Pentapetalae</taxon>
        <taxon>asterids</taxon>
        <taxon>lamiids</taxon>
        <taxon>Gentianales</taxon>
        <taxon>Apocynaceae</taxon>
        <taxon>Rauvolfioideae</taxon>
        <taxon>Vinceae</taxon>
        <taxon>Catharanthinae</taxon>
        <taxon>Catharanthus</taxon>
    </lineage>
</organism>